<dbReference type="AlphaFoldDB" id="A0A285L6Z4"/>
<dbReference type="EMBL" id="OBEG01000002">
    <property type="protein sequence ID" value="SNY80654.1"/>
    <property type="molecule type" value="Genomic_DNA"/>
</dbReference>
<dbReference type="Proteomes" id="UP000219565">
    <property type="component" value="Unassembled WGS sequence"/>
</dbReference>
<feature type="region of interest" description="Disordered" evidence="1">
    <location>
        <begin position="47"/>
        <end position="73"/>
    </location>
</feature>
<evidence type="ECO:0000313" key="2">
    <source>
        <dbReference type="EMBL" id="SNY80654.1"/>
    </source>
</evidence>
<name>A0A285L6Z4_9NOCA</name>
<evidence type="ECO:0000256" key="1">
    <source>
        <dbReference type="SAM" id="MobiDB-lite"/>
    </source>
</evidence>
<protein>
    <submittedName>
        <fullName evidence="2">Uncharacterized protein</fullName>
    </submittedName>
</protein>
<feature type="compositionally biased region" description="Polar residues" evidence="1">
    <location>
        <begin position="60"/>
        <end position="70"/>
    </location>
</feature>
<feature type="compositionally biased region" description="Polar residues" evidence="1">
    <location>
        <begin position="227"/>
        <end position="239"/>
    </location>
</feature>
<keyword evidence="3" id="KW-1185">Reference proteome</keyword>
<proteinExistence type="predicted"/>
<reference evidence="3" key="1">
    <citation type="submission" date="2017-09" db="EMBL/GenBank/DDBJ databases">
        <authorList>
            <person name="Varghese N."/>
            <person name="Submissions S."/>
        </authorList>
    </citation>
    <scope>NUCLEOTIDE SEQUENCE [LARGE SCALE GENOMIC DNA]</scope>
    <source>
        <strain evidence="3">DSM 45537</strain>
    </source>
</reference>
<gene>
    <name evidence="2" type="ORF">SAMN04244553_2226</name>
</gene>
<feature type="region of interest" description="Disordered" evidence="1">
    <location>
        <begin position="225"/>
        <end position="246"/>
    </location>
</feature>
<organism evidence="2 3">
    <name type="scientific">Nocardia amikacinitolerans</name>
    <dbReference type="NCBI Taxonomy" id="756689"/>
    <lineage>
        <taxon>Bacteria</taxon>
        <taxon>Bacillati</taxon>
        <taxon>Actinomycetota</taxon>
        <taxon>Actinomycetes</taxon>
        <taxon>Mycobacteriales</taxon>
        <taxon>Nocardiaceae</taxon>
        <taxon>Nocardia</taxon>
    </lineage>
</organism>
<evidence type="ECO:0000313" key="3">
    <source>
        <dbReference type="Proteomes" id="UP000219565"/>
    </source>
</evidence>
<accession>A0A285L6Z4</accession>
<sequence>MLSAPAAVPSRGVVAHRFCTPHTGTGYVRRTQDVWQTSGRDTELNAAARARPGPGGGARQSTPHVASTSADPAGLRGVVAHRFRTPHIGAGYVRRTEDVWQASGRGTELTPRRGHARAPHVPRRWCAEALRTLRARRLIQRGRLARHAEHTSCRTVARGDGTQVSHASHRHWLCEAYTGCVAGERTWRGRVRAMYRAECPPKHPAVAITPTETLVEPLWRAAADQAGGSTARSGSTNRSGCWANPV</sequence>